<dbReference type="CDD" id="cd01424">
    <property type="entry name" value="MGS_CPS_II"/>
    <property type="match status" value="1"/>
</dbReference>
<feature type="binding site" evidence="17">
    <location>
        <position position="877"/>
    </location>
    <ligand>
        <name>Mg(2+)</name>
        <dbReference type="ChEBI" id="CHEBI:18420"/>
        <label>3</label>
    </ligand>
</feature>
<dbReference type="PANTHER" id="PTHR11405">
    <property type="entry name" value="CARBAMOYLTRANSFERASE FAMILY MEMBER"/>
    <property type="match status" value="1"/>
</dbReference>
<dbReference type="RefSeq" id="WP_120110210.1">
    <property type="nucleotide sequence ID" value="NZ_RAHJ01000019.1"/>
</dbReference>
<dbReference type="InterPro" id="IPR011607">
    <property type="entry name" value="MGS-like_dom"/>
</dbReference>
<evidence type="ECO:0000313" key="21">
    <source>
        <dbReference type="Proteomes" id="UP000284322"/>
    </source>
</evidence>
<keyword evidence="7 17" id="KW-0028">Amino-acid biosynthesis</keyword>
<dbReference type="PROSITE" id="PS00866">
    <property type="entry name" value="CPSASE_1"/>
    <property type="match status" value="1"/>
</dbReference>
<feature type="binding site" evidence="17">
    <location>
        <position position="215"/>
    </location>
    <ligand>
        <name>ATP</name>
        <dbReference type="ChEBI" id="CHEBI:30616"/>
        <label>1</label>
    </ligand>
</feature>
<dbReference type="FunFam" id="3.30.470.20:FF:000007">
    <property type="entry name" value="Carbamoyl-phosphate synthase large chain"/>
    <property type="match status" value="1"/>
</dbReference>
<feature type="binding site" evidence="17">
    <location>
        <position position="797"/>
    </location>
    <ligand>
        <name>ATP</name>
        <dbReference type="ChEBI" id="CHEBI:30616"/>
        <label>2</label>
    </ligand>
</feature>
<evidence type="ECO:0000256" key="2">
    <source>
        <dbReference type="ARBA" id="ARBA00004812"/>
    </source>
</evidence>
<feature type="binding site" evidence="17">
    <location>
        <position position="865"/>
    </location>
    <ligand>
        <name>ATP</name>
        <dbReference type="ChEBI" id="CHEBI:30616"/>
        <label>2</label>
    </ligand>
</feature>
<dbReference type="EC" id="6.3.4.16" evidence="17"/>
<dbReference type="InterPro" id="IPR033937">
    <property type="entry name" value="MGS_CPS_CarB"/>
</dbReference>
<feature type="binding site" evidence="17">
    <location>
        <position position="877"/>
    </location>
    <ligand>
        <name>Mn(2+)</name>
        <dbReference type="ChEBI" id="CHEBI:29035"/>
        <label>3</label>
    </ligand>
</feature>
<feature type="region of interest" description="Carboxyphosphate synthetic domain" evidence="17">
    <location>
        <begin position="1"/>
        <end position="402"/>
    </location>
</feature>
<feature type="binding site" evidence="17">
    <location>
        <position position="822"/>
    </location>
    <ligand>
        <name>ATP</name>
        <dbReference type="ChEBI" id="CHEBI:30616"/>
        <label>2</label>
    </ligand>
</feature>
<comment type="caution">
    <text evidence="17">Lacks conserved residue(s) required for the propagation of feature annotation.</text>
</comment>
<feature type="domain" description="ATP-grasp" evidence="18">
    <location>
        <begin position="715"/>
        <end position="906"/>
    </location>
</feature>
<dbReference type="FunFam" id="3.30.1490.20:FF:000001">
    <property type="entry name" value="Carbamoyl-phosphate synthase large chain"/>
    <property type="match status" value="1"/>
</dbReference>
<feature type="binding site" evidence="17">
    <location>
        <position position="210"/>
    </location>
    <ligand>
        <name>ATP</name>
        <dbReference type="ChEBI" id="CHEBI:30616"/>
        <label>1</label>
    </ligand>
</feature>
<feature type="binding site" evidence="17">
    <location>
        <position position="175"/>
    </location>
    <ligand>
        <name>ATP</name>
        <dbReference type="ChEBI" id="CHEBI:30616"/>
        <label>1</label>
    </ligand>
</feature>
<dbReference type="OrthoDB" id="9804197at2"/>
<feature type="region of interest" description="Allosteric domain" evidence="17">
    <location>
        <begin position="972"/>
        <end position="1107"/>
    </location>
</feature>
<dbReference type="SUPFAM" id="SSF52335">
    <property type="entry name" value="Methylglyoxal synthase-like"/>
    <property type="match status" value="1"/>
</dbReference>
<feature type="binding site" evidence="17">
    <location>
        <position position="865"/>
    </location>
    <ligand>
        <name>Mg(2+)</name>
        <dbReference type="ChEBI" id="CHEBI:18420"/>
        <label>3</label>
    </ligand>
</feature>
<feature type="domain" description="ATP-grasp" evidence="18">
    <location>
        <begin position="133"/>
        <end position="328"/>
    </location>
</feature>
<evidence type="ECO:0000256" key="10">
    <source>
        <dbReference type="ARBA" id="ARBA00022741"/>
    </source>
</evidence>
<feature type="binding site" evidence="17">
    <location>
        <position position="208"/>
    </location>
    <ligand>
        <name>ATP</name>
        <dbReference type="ChEBI" id="CHEBI:30616"/>
        <label>1</label>
    </ligand>
</feature>
<keyword evidence="14" id="KW-0464">Manganese</keyword>
<dbReference type="GO" id="GO:0005524">
    <property type="term" value="F:ATP binding"/>
    <property type="evidence" value="ECO:0007669"/>
    <property type="project" value="UniProtKB-UniRule"/>
</dbReference>
<evidence type="ECO:0000256" key="12">
    <source>
        <dbReference type="ARBA" id="ARBA00022842"/>
    </source>
</evidence>
<proteinExistence type="inferred from homology"/>
<dbReference type="Gene3D" id="3.30.470.20">
    <property type="entry name" value="ATP-grasp fold, B domain"/>
    <property type="match status" value="2"/>
</dbReference>
<dbReference type="GO" id="GO:0004087">
    <property type="term" value="F:carbamoyl-phosphate synthase (ammonia) activity"/>
    <property type="evidence" value="ECO:0007669"/>
    <property type="project" value="UniProtKB-EC"/>
</dbReference>
<dbReference type="HAMAP" id="MF_01210_A">
    <property type="entry name" value="CPSase_L_chain_A"/>
    <property type="match status" value="1"/>
</dbReference>
<evidence type="ECO:0000256" key="13">
    <source>
        <dbReference type="ARBA" id="ARBA00022975"/>
    </source>
</evidence>
<dbReference type="PROSITE" id="PS51257">
    <property type="entry name" value="PROKAR_LIPOPROTEIN"/>
    <property type="match status" value="1"/>
</dbReference>
<dbReference type="SMART" id="SM00851">
    <property type="entry name" value="MGS"/>
    <property type="match status" value="1"/>
</dbReference>
<evidence type="ECO:0000256" key="4">
    <source>
        <dbReference type="ARBA" id="ARBA00009799"/>
    </source>
</evidence>
<feature type="binding site" evidence="17">
    <location>
        <position position="792"/>
    </location>
    <ligand>
        <name>ATP</name>
        <dbReference type="ChEBI" id="CHEBI:30616"/>
        <label>2</label>
    </ligand>
</feature>
<dbReference type="AlphaFoldDB" id="A0A419R091"/>
<comment type="catalytic activity">
    <reaction evidence="15 17">
        <text>hydrogencarbonate + NH4(+) + 2 ATP = carbamoyl phosphate + 2 ADP + phosphate + 2 H(+)</text>
        <dbReference type="Rhea" id="RHEA:18029"/>
        <dbReference type="ChEBI" id="CHEBI:15378"/>
        <dbReference type="ChEBI" id="CHEBI:17544"/>
        <dbReference type="ChEBI" id="CHEBI:28938"/>
        <dbReference type="ChEBI" id="CHEBI:30616"/>
        <dbReference type="ChEBI" id="CHEBI:43474"/>
        <dbReference type="ChEBI" id="CHEBI:58228"/>
        <dbReference type="ChEBI" id="CHEBI:456216"/>
        <dbReference type="EC" id="6.3.4.16"/>
    </reaction>
</comment>
<dbReference type="SUPFAM" id="SSF52440">
    <property type="entry name" value="PreATP-grasp domain"/>
    <property type="match status" value="2"/>
</dbReference>
<dbReference type="PANTHER" id="PTHR11405:SF53">
    <property type="entry name" value="CARBAMOYL-PHOSPHATE SYNTHASE [AMMONIA], MITOCHONDRIAL"/>
    <property type="match status" value="1"/>
</dbReference>
<keyword evidence="13 17" id="KW-0665">Pyrimidine biosynthesis</keyword>
<dbReference type="Pfam" id="PF02786">
    <property type="entry name" value="CPSase_L_D2"/>
    <property type="match status" value="2"/>
</dbReference>
<feature type="binding site" evidence="17">
    <location>
        <position position="299"/>
    </location>
    <ligand>
        <name>Mg(2+)</name>
        <dbReference type="ChEBI" id="CHEBI:18420"/>
        <label>2</label>
    </ligand>
</feature>
<comment type="cofactor">
    <cofactor evidence="17">
        <name>Mg(2+)</name>
        <dbReference type="ChEBI" id="CHEBI:18420"/>
    </cofactor>
    <cofactor evidence="17">
        <name>Mn(2+)</name>
        <dbReference type="ChEBI" id="CHEBI:29035"/>
    </cofactor>
    <text evidence="17">Binds 4 Mg(2+) or Mn(2+) ions per subunit.</text>
</comment>
<evidence type="ECO:0000256" key="6">
    <source>
        <dbReference type="ARBA" id="ARBA00022598"/>
    </source>
</evidence>
<feature type="binding site" evidence="17">
    <location>
        <position position="129"/>
    </location>
    <ligand>
        <name>ATP</name>
        <dbReference type="ChEBI" id="CHEBI:30616"/>
        <label>1</label>
    </ligand>
</feature>
<dbReference type="Pfam" id="PF02787">
    <property type="entry name" value="CPSase_L_D3"/>
    <property type="match status" value="1"/>
</dbReference>
<dbReference type="InterPro" id="IPR006275">
    <property type="entry name" value="CPSase_lsu"/>
</dbReference>
<feature type="binding site" evidence="17">
    <location>
        <position position="243"/>
    </location>
    <ligand>
        <name>ATP</name>
        <dbReference type="ChEBI" id="CHEBI:30616"/>
        <label>1</label>
    </ligand>
</feature>
<dbReference type="PROSITE" id="PS00867">
    <property type="entry name" value="CPSASE_2"/>
    <property type="match status" value="2"/>
</dbReference>
<feature type="domain" description="MGS-like" evidence="19">
    <location>
        <begin position="972"/>
        <end position="1107"/>
    </location>
</feature>
<dbReference type="PRINTS" id="PR00098">
    <property type="entry name" value="CPSASE"/>
</dbReference>
<dbReference type="HAMAP" id="MF_01210_B">
    <property type="entry name" value="CPSase_L_chain_B"/>
    <property type="match status" value="1"/>
</dbReference>
<sequence>MPKRTDISSILVIGAGPIVIGQACEFDYSGTQAIKALKEEGYRVILVNSNPATIMTDPEFADATYVEPITPEIVAKIIEKERPDAVLPTMGGQTALNCALALFNDGTLEKFGVQMIGADADAIDKAENRQRFREAMDKIGLESARSGVANTLDEAFAVLERTGLPSIIRPSFTLGGTGGGIAYNKAEFERIVREGLDASPTTEVLIEESLLGWKEYEMEVVRDRHDNAIIICSIENVDPMGVHTGDSITIAPALTLTDKEYQIMRSASIAVLREIGVETGGSNVQFAVNPKDGRLIVIEMNPRVSRSSALASKATGFPIARVAAKLAVGYTLDEITNEITGATPASFEPTIDYVVTKIPRFAFEKFKGTDASLSTAMKSVGEVMAIGRNFQESMQKALRGLETGLDGFNRQIDLEGATKDAITAALAKRTPDRLLNVGQAFREGFTVEDIQQITGYDPWFLRQIEEIIACENVVMERGLPSDAAQLRRLKAMGFSDKRLATLAVRSVGVAGGLGETQARRSGLLHDTLRAMAGATSEEEVRALRHKLGVLPVFKRIDSCAAEFEAITPYMYSTYEAPSFGEPEDEAEPSDRRKIVILGGGPNRIGQGIEFDYCCVHACFALSEAGFETIMVNCNPETVSTDYDTSDRLYFEPLTAEDVLEILRVEQQNGELVGVIVQFGGQTPLKLAQALEDEGIPILGTSPDAIDLAEDRERFAKLVGQLGLRQPLNGIAKSRDEAAAVAARIGYPVLLRPSYVLGGRAMEIVDSEAQLDDYIATAVNVSGDSPVLVDQYLRDAIEADVDALCDGTEVRVAGVMQHIEEAGVHSGDSAATLPPYSLSPDIVSEMERQAEALALALGVRGLMNVQFAVKDDEVYLIEVNPRASRTVPFVAKAIGQPVAKIASRVMAGEKLADFEPFRRNLDYMAVKEAVFPFTRFAGSDPALTPEMKSTGEVMGIDRDFPTAFLKSQLGSGATLPDSGVLFVSVKDSDKAIVLPAVKDLIEHGFSVIATGGTQRYLEEQGLAVERVNKVAEGQPHIVDRIVDHEIALIFNTTEGWQSLLDSKSIRASALESRTPYYTTAAASLAAARAITQVRASQLEVRPLQDYYN</sequence>
<dbReference type="InterPro" id="IPR005479">
    <property type="entry name" value="CPAse_ATP-bd"/>
</dbReference>
<dbReference type="GO" id="GO:0044205">
    <property type="term" value="P:'de novo' UMP biosynthetic process"/>
    <property type="evidence" value="ECO:0007669"/>
    <property type="project" value="UniProtKB-UniRule"/>
</dbReference>
<dbReference type="PROSITE" id="PS51855">
    <property type="entry name" value="MGS"/>
    <property type="match status" value="1"/>
</dbReference>
<evidence type="ECO:0000256" key="8">
    <source>
        <dbReference type="ARBA" id="ARBA00022723"/>
    </source>
</evidence>
<protein>
    <recommendedName>
        <fullName evidence="17">Carbamoyl phosphate synthase large chain</fullName>
        <ecNumber evidence="17">6.3.4.16</ecNumber>
        <ecNumber evidence="17">6.3.5.5</ecNumber>
    </recommendedName>
    <alternativeName>
        <fullName evidence="17">Carbamoyl phosphate synthetase ammonia chain</fullName>
    </alternativeName>
</protein>
<feature type="binding site" evidence="17">
    <location>
        <position position="877"/>
    </location>
    <ligand>
        <name>Mg(2+)</name>
        <dbReference type="ChEBI" id="CHEBI:18420"/>
        <label>4</label>
    </ligand>
</feature>
<evidence type="ECO:0000256" key="14">
    <source>
        <dbReference type="ARBA" id="ARBA00023211"/>
    </source>
</evidence>
<dbReference type="SUPFAM" id="SSF48108">
    <property type="entry name" value="Carbamoyl phosphate synthetase, large subunit connection domain"/>
    <property type="match status" value="1"/>
</dbReference>
<dbReference type="NCBIfam" id="TIGR01369">
    <property type="entry name" value="CPSaseII_lrg"/>
    <property type="match status" value="1"/>
</dbReference>
<dbReference type="SMART" id="SM01096">
    <property type="entry name" value="CPSase_L_D3"/>
    <property type="match status" value="1"/>
</dbReference>
<dbReference type="Gene3D" id="3.40.50.20">
    <property type="match status" value="2"/>
</dbReference>
<feature type="binding site" evidence="17">
    <location>
        <position position="751"/>
    </location>
    <ligand>
        <name>ATP</name>
        <dbReference type="ChEBI" id="CHEBI:30616"/>
        <label>2</label>
    </ligand>
</feature>
<evidence type="ECO:0000256" key="7">
    <source>
        <dbReference type="ARBA" id="ARBA00022605"/>
    </source>
</evidence>
<accession>A0A419R091</accession>
<dbReference type="FunFam" id="3.30.470.20:FF:000013">
    <property type="entry name" value="Carbamoyl-phosphate synthase large chain"/>
    <property type="match status" value="1"/>
</dbReference>
<feature type="binding site" evidence="17">
    <location>
        <position position="877"/>
    </location>
    <ligand>
        <name>ATP</name>
        <dbReference type="ChEBI" id="CHEBI:30616"/>
        <label>2</label>
    </ligand>
</feature>
<dbReference type="Gene3D" id="3.40.50.1380">
    <property type="entry name" value="Methylglyoxal synthase-like domain"/>
    <property type="match status" value="1"/>
</dbReference>
<comment type="cofactor">
    <cofactor evidence="1">
        <name>Mn(2+)</name>
        <dbReference type="ChEBI" id="CHEBI:29035"/>
    </cofactor>
</comment>
<feature type="binding site" evidence="17">
    <location>
        <position position="879"/>
    </location>
    <ligand>
        <name>Mn(2+)</name>
        <dbReference type="ChEBI" id="CHEBI:29035"/>
        <label>4</label>
    </ligand>
</feature>
<comment type="pathway">
    <text evidence="3 17">Amino-acid biosynthesis; L-arginine biosynthesis; carbamoyl phosphate from bicarbonate: step 1/1.</text>
</comment>
<evidence type="ECO:0000256" key="15">
    <source>
        <dbReference type="ARBA" id="ARBA00047359"/>
    </source>
</evidence>
<dbReference type="PROSITE" id="PS50975">
    <property type="entry name" value="ATP_GRASP"/>
    <property type="match status" value="2"/>
</dbReference>
<keyword evidence="8" id="KW-0479">Metal-binding</keyword>
<dbReference type="InterPro" id="IPR016185">
    <property type="entry name" value="PreATP-grasp_dom_sf"/>
</dbReference>
<comment type="function">
    <text evidence="17">Large subunit of the glutamine-dependent carbamoyl phosphate synthetase (CPSase). CPSase catalyzes the formation of carbamoyl phosphate from the ammonia moiety of glutamine, carbonate, and phosphate donated by ATP, constituting the first step of 2 biosynthetic pathways, one leading to arginine and/or urea and the other to pyrimidine nucleotides. The large subunit (synthetase) binds the substrates ammonia (free or transferred from glutamine from the small subunit), hydrogencarbonate and ATP and carries out an ATP-coupled ligase reaction, activating hydrogencarbonate by forming carboxy phosphate which reacts with ammonia to form carbamoyl phosphate.</text>
</comment>
<evidence type="ECO:0000256" key="1">
    <source>
        <dbReference type="ARBA" id="ARBA00001936"/>
    </source>
</evidence>
<feature type="binding site" evidence="17">
    <location>
        <position position="285"/>
    </location>
    <ligand>
        <name>Mn(2+)</name>
        <dbReference type="ChEBI" id="CHEBI:29035"/>
        <label>1</label>
    </ligand>
</feature>
<keyword evidence="10 17" id="KW-0547">Nucleotide-binding</keyword>
<dbReference type="GO" id="GO:0005737">
    <property type="term" value="C:cytoplasm"/>
    <property type="evidence" value="ECO:0007669"/>
    <property type="project" value="TreeGrafter"/>
</dbReference>
<feature type="binding site" evidence="17">
    <location>
        <position position="301"/>
    </location>
    <ligand>
        <name>Mn(2+)</name>
        <dbReference type="ChEBI" id="CHEBI:29035"/>
        <label>2</label>
    </ligand>
</feature>
<comment type="caution">
    <text evidence="20">The sequence shown here is derived from an EMBL/GenBank/DDBJ whole genome shotgun (WGS) entry which is preliminary data.</text>
</comment>
<evidence type="ECO:0000256" key="3">
    <source>
        <dbReference type="ARBA" id="ARBA00005077"/>
    </source>
</evidence>
<dbReference type="GO" id="GO:0046872">
    <property type="term" value="F:metal ion binding"/>
    <property type="evidence" value="ECO:0007669"/>
    <property type="project" value="UniProtKB-KW"/>
</dbReference>
<dbReference type="SUPFAM" id="SSF56059">
    <property type="entry name" value="Glutathione synthetase ATP-binding domain-like"/>
    <property type="match status" value="2"/>
</dbReference>
<dbReference type="FunFam" id="3.40.50.20:FF:000001">
    <property type="entry name" value="Carbamoyl-phosphate synthase large chain"/>
    <property type="match status" value="1"/>
</dbReference>
<gene>
    <name evidence="17" type="primary">carB</name>
    <name evidence="20" type="ORF">D6858_11185</name>
</gene>
<feature type="binding site" evidence="17">
    <location>
        <position position="299"/>
    </location>
    <ligand>
        <name>Mg(2+)</name>
        <dbReference type="ChEBI" id="CHEBI:18420"/>
        <label>1</label>
    </ligand>
</feature>
<feature type="binding site" evidence="17">
    <location>
        <position position="301"/>
    </location>
    <ligand>
        <name>Mg(2+)</name>
        <dbReference type="ChEBI" id="CHEBI:18420"/>
        <label>2</label>
    </ligand>
</feature>
<evidence type="ECO:0000256" key="9">
    <source>
        <dbReference type="ARBA" id="ARBA00022737"/>
    </source>
</evidence>
<reference evidence="20 21" key="1">
    <citation type="submission" date="2018-09" db="EMBL/GenBank/DDBJ databases">
        <title>Altererythrobacter sp.Ery1 and Ery12, the genome sequencing of novel strains in genus Alterythrobacter.</title>
        <authorList>
            <person name="Cheng H."/>
            <person name="Wu Y.-H."/>
            <person name="Fang C."/>
            <person name="Xu X.-W."/>
        </authorList>
    </citation>
    <scope>NUCLEOTIDE SEQUENCE [LARGE SCALE GENOMIC DNA]</scope>
    <source>
        <strain evidence="20 21">Ery12</strain>
    </source>
</reference>
<comment type="domain">
    <text evidence="17">The large subunit is composed of 2 ATP-grasp domains that are involved in binding the 2 ATP molecules needed for carbamoyl phosphate synthesis. The N-terminal ATP-grasp domain (referred to as the carboxyphosphate synthetic component) catalyzes the ATP-dependent phosphorylation of hydrogencarbonate to carboxyphosphate and the subsequent nucleophilic attack by ammonia to form a carbamate intermediate. The C-terminal ATP-grasp domain (referred to as the carbamoyl phosphate synthetic component) then catalyzes the phosphorylation of carbamate with the second ATP to form the end product carbamoyl phosphate. The reactive and unstable enzyme intermediates are sequentially channeled from one active site to the next through the interior of the protein over a distance of at least 96 A.</text>
</comment>
<keyword evidence="5 17" id="KW-0055">Arginine biosynthesis</keyword>
<feature type="binding site" evidence="17">
    <location>
        <position position="823"/>
    </location>
    <ligand>
        <name>ATP</name>
        <dbReference type="ChEBI" id="CHEBI:30616"/>
        <label>2</label>
    </ligand>
</feature>
<evidence type="ECO:0000313" key="20">
    <source>
        <dbReference type="EMBL" id="RJX66910.1"/>
    </source>
</evidence>
<dbReference type="InterPro" id="IPR011761">
    <property type="entry name" value="ATP-grasp"/>
</dbReference>
<dbReference type="InterPro" id="IPR058047">
    <property type="entry name" value="CPSase_preATP-grasp"/>
</dbReference>
<dbReference type="EMBL" id="RAHJ01000019">
    <property type="protein sequence ID" value="RJX66910.1"/>
    <property type="molecule type" value="Genomic_DNA"/>
</dbReference>
<keyword evidence="9 17" id="KW-0677">Repeat</keyword>
<feature type="binding site" evidence="17">
    <location>
        <position position="825"/>
    </location>
    <ligand>
        <name>ATP</name>
        <dbReference type="ChEBI" id="CHEBI:30616"/>
        <label>2</label>
    </ligand>
</feature>
<evidence type="ECO:0000256" key="17">
    <source>
        <dbReference type="HAMAP-Rule" id="MF_01210"/>
    </source>
</evidence>
<dbReference type="Proteomes" id="UP000284322">
    <property type="component" value="Unassembled WGS sequence"/>
</dbReference>
<comment type="catalytic activity">
    <reaction evidence="16 17">
        <text>hydrogencarbonate + L-glutamine + 2 ATP + H2O = carbamoyl phosphate + L-glutamate + 2 ADP + phosphate + 2 H(+)</text>
        <dbReference type="Rhea" id="RHEA:18633"/>
        <dbReference type="ChEBI" id="CHEBI:15377"/>
        <dbReference type="ChEBI" id="CHEBI:15378"/>
        <dbReference type="ChEBI" id="CHEBI:17544"/>
        <dbReference type="ChEBI" id="CHEBI:29985"/>
        <dbReference type="ChEBI" id="CHEBI:30616"/>
        <dbReference type="ChEBI" id="CHEBI:43474"/>
        <dbReference type="ChEBI" id="CHEBI:58228"/>
        <dbReference type="ChEBI" id="CHEBI:58359"/>
        <dbReference type="ChEBI" id="CHEBI:456216"/>
        <dbReference type="EC" id="6.3.5.5"/>
    </reaction>
</comment>
<evidence type="ECO:0000259" key="19">
    <source>
        <dbReference type="PROSITE" id="PS51855"/>
    </source>
</evidence>
<keyword evidence="11 17" id="KW-0067">ATP-binding</keyword>
<dbReference type="InterPro" id="IPR036897">
    <property type="entry name" value="CarbamoylP_synth_lsu_oligo_sf"/>
</dbReference>
<keyword evidence="21" id="KW-1185">Reference proteome</keyword>
<dbReference type="UniPathway" id="UPA00070">
    <property type="reaction ID" value="UER00115"/>
</dbReference>
<feature type="binding site" evidence="17">
    <location>
        <position position="824"/>
    </location>
    <ligand>
        <name>ATP</name>
        <dbReference type="ChEBI" id="CHEBI:30616"/>
        <label>2</label>
    </ligand>
</feature>
<comment type="similarity">
    <text evidence="4 17">Belongs to the CarB family.</text>
</comment>
<evidence type="ECO:0000259" key="18">
    <source>
        <dbReference type="PROSITE" id="PS50975"/>
    </source>
</evidence>
<dbReference type="InterPro" id="IPR005483">
    <property type="entry name" value="CPSase_dom"/>
</dbReference>
<feature type="binding site" evidence="17">
    <location>
        <position position="241"/>
    </location>
    <ligand>
        <name>ATP</name>
        <dbReference type="ChEBI" id="CHEBI:30616"/>
        <label>1</label>
    </ligand>
</feature>
<feature type="binding site" evidence="17">
    <location>
        <position position="242"/>
    </location>
    <ligand>
        <name>ATP</name>
        <dbReference type="ChEBI" id="CHEBI:30616"/>
        <label>1</label>
    </ligand>
</feature>
<feature type="binding site" evidence="17">
    <location>
        <position position="865"/>
    </location>
    <ligand>
        <name>Mn(2+)</name>
        <dbReference type="ChEBI" id="CHEBI:29035"/>
        <label>3</label>
    </ligand>
</feature>
<feature type="binding site" evidence="17">
    <location>
        <position position="285"/>
    </location>
    <ligand>
        <name>Mg(2+)</name>
        <dbReference type="ChEBI" id="CHEBI:18420"/>
        <label>1</label>
    </ligand>
</feature>
<dbReference type="FunFam" id="3.40.50.20:FF:000003">
    <property type="entry name" value="Carbamoyl-phosphate synthase large chain"/>
    <property type="match status" value="1"/>
</dbReference>
<feature type="binding site" evidence="17">
    <location>
        <position position="285"/>
    </location>
    <ligand>
        <name>ATP</name>
        <dbReference type="ChEBI" id="CHEBI:30616"/>
        <label>1</label>
    </ligand>
</feature>
<dbReference type="NCBIfam" id="NF003671">
    <property type="entry name" value="PRK05294.1"/>
    <property type="match status" value="1"/>
</dbReference>
<keyword evidence="6 17" id="KW-0436">Ligase</keyword>
<feature type="binding site" evidence="17">
    <location>
        <position position="169"/>
    </location>
    <ligand>
        <name>ATP</name>
        <dbReference type="ChEBI" id="CHEBI:30616"/>
        <label>1</label>
    </ligand>
</feature>
<dbReference type="UniPathway" id="UPA00068">
    <property type="reaction ID" value="UER00171"/>
</dbReference>
<dbReference type="EC" id="6.3.5.5" evidence="17"/>
<feature type="binding site" evidence="17">
    <location>
        <position position="299"/>
    </location>
    <ligand>
        <name>Mn(2+)</name>
        <dbReference type="ChEBI" id="CHEBI:29035"/>
        <label>1</label>
    </ligand>
</feature>
<dbReference type="GO" id="GO:0004088">
    <property type="term" value="F:carbamoyl-phosphate synthase (glutamine-hydrolyzing) activity"/>
    <property type="evidence" value="ECO:0007669"/>
    <property type="project" value="UniProtKB-UniRule"/>
</dbReference>
<organism evidence="20 21">
    <name type="scientific">Tsuneonella suprasediminis</name>
    <dbReference type="NCBI Taxonomy" id="2306996"/>
    <lineage>
        <taxon>Bacteria</taxon>
        <taxon>Pseudomonadati</taxon>
        <taxon>Pseudomonadota</taxon>
        <taxon>Alphaproteobacteria</taxon>
        <taxon>Sphingomonadales</taxon>
        <taxon>Erythrobacteraceae</taxon>
        <taxon>Tsuneonella</taxon>
    </lineage>
</organism>
<feature type="binding site" evidence="17">
    <location>
        <position position="299"/>
    </location>
    <ligand>
        <name>Mn(2+)</name>
        <dbReference type="ChEBI" id="CHEBI:29035"/>
        <label>2</label>
    </ligand>
</feature>
<dbReference type="GO" id="GO:0006541">
    <property type="term" value="P:glutamine metabolic process"/>
    <property type="evidence" value="ECO:0007669"/>
    <property type="project" value="TreeGrafter"/>
</dbReference>
<feature type="binding site" evidence="17">
    <location>
        <position position="879"/>
    </location>
    <ligand>
        <name>Mg(2+)</name>
        <dbReference type="ChEBI" id="CHEBI:18420"/>
        <label>4</label>
    </ligand>
</feature>
<dbReference type="GO" id="GO:0006526">
    <property type="term" value="P:L-arginine biosynthetic process"/>
    <property type="evidence" value="ECO:0007669"/>
    <property type="project" value="UniProtKB-UniRule"/>
</dbReference>
<evidence type="ECO:0000256" key="16">
    <source>
        <dbReference type="ARBA" id="ARBA00048816"/>
    </source>
</evidence>
<name>A0A419R091_9SPHN</name>
<feature type="binding site" evidence="17">
    <location>
        <position position="790"/>
    </location>
    <ligand>
        <name>ATP</name>
        <dbReference type="ChEBI" id="CHEBI:30616"/>
        <label>2</label>
    </ligand>
</feature>
<evidence type="ECO:0000256" key="11">
    <source>
        <dbReference type="ARBA" id="ARBA00022840"/>
    </source>
</evidence>
<dbReference type="Gene3D" id="1.10.1030.10">
    <property type="entry name" value="Carbamoyl-phosphate synthetase, large subunit oligomerisation domain"/>
    <property type="match status" value="1"/>
</dbReference>
<dbReference type="Pfam" id="PF02142">
    <property type="entry name" value="MGS"/>
    <property type="match status" value="1"/>
</dbReference>
<feature type="binding site" evidence="17">
    <location>
        <position position="877"/>
    </location>
    <ligand>
        <name>Mn(2+)</name>
        <dbReference type="ChEBI" id="CHEBI:29035"/>
        <label>4</label>
    </ligand>
</feature>
<comment type="subunit">
    <text evidence="17">Composed of two chains; the small (or glutamine) chain promotes the hydrolysis of glutamine to ammonia, which is used by the large (or ammonia) chain to synthesize carbamoyl phosphate. Tetramer of heterodimers (alpha,beta)4.</text>
</comment>
<evidence type="ECO:0000256" key="5">
    <source>
        <dbReference type="ARBA" id="ARBA00022571"/>
    </source>
</evidence>
<dbReference type="Pfam" id="PF25596">
    <property type="entry name" value="CPSase_L_D1"/>
    <property type="match status" value="2"/>
</dbReference>
<keyword evidence="12" id="KW-0460">Magnesium</keyword>
<comment type="pathway">
    <text evidence="2 17">Pyrimidine metabolism; UMP biosynthesis via de novo pathway; (S)-dihydroorotate from bicarbonate: step 1/3.</text>
</comment>
<feature type="binding site" evidence="17">
    <location>
        <position position="176"/>
    </location>
    <ligand>
        <name>ATP</name>
        <dbReference type="ChEBI" id="CHEBI:30616"/>
        <label>1</label>
    </ligand>
</feature>
<dbReference type="InterPro" id="IPR005480">
    <property type="entry name" value="CPSase_lsu_oligo"/>
</dbReference>
<dbReference type="InterPro" id="IPR036914">
    <property type="entry name" value="MGS-like_dom_sf"/>
</dbReference>
<feature type="binding site" evidence="17">
    <location>
        <position position="299"/>
    </location>
    <ligand>
        <name>ATP</name>
        <dbReference type="ChEBI" id="CHEBI:30616"/>
        <label>1</label>
    </ligand>
</feature>